<dbReference type="SUPFAM" id="SSF159234">
    <property type="entry name" value="FomD-like"/>
    <property type="match status" value="1"/>
</dbReference>
<evidence type="ECO:0000313" key="3">
    <source>
        <dbReference type="Proteomes" id="UP000739538"/>
    </source>
</evidence>
<accession>A0A956NHJ0</accession>
<evidence type="ECO:0000313" key="2">
    <source>
        <dbReference type="EMBL" id="MCA9759535.1"/>
    </source>
</evidence>
<dbReference type="EMBL" id="JAGQHS010000381">
    <property type="protein sequence ID" value="MCA9759535.1"/>
    <property type="molecule type" value="Genomic_DNA"/>
</dbReference>
<evidence type="ECO:0000259" key="1">
    <source>
        <dbReference type="Pfam" id="PF04167"/>
    </source>
</evidence>
<name>A0A956NHJ0_UNCEI</name>
<dbReference type="InterPro" id="IPR035930">
    <property type="entry name" value="FomD-like_sf"/>
</dbReference>
<comment type="caution">
    <text evidence="2">The sequence shown here is derived from an EMBL/GenBank/DDBJ whole genome shotgun (WGS) entry which is preliminary data.</text>
</comment>
<organism evidence="2 3">
    <name type="scientific">Eiseniibacteriota bacterium</name>
    <dbReference type="NCBI Taxonomy" id="2212470"/>
    <lineage>
        <taxon>Bacteria</taxon>
        <taxon>Candidatus Eiseniibacteriota</taxon>
    </lineage>
</organism>
<dbReference type="InterPro" id="IPR007295">
    <property type="entry name" value="DUF402"/>
</dbReference>
<gene>
    <name evidence="2" type="ORF">KDA27_27315</name>
</gene>
<dbReference type="AlphaFoldDB" id="A0A956NHJ0"/>
<reference evidence="2" key="2">
    <citation type="journal article" date="2021" name="Microbiome">
        <title>Successional dynamics and alternative stable states in a saline activated sludge microbial community over 9 years.</title>
        <authorList>
            <person name="Wang Y."/>
            <person name="Ye J."/>
            <person name="Ju F."/>
            <person name="Liu L."/>
            <person name="Boyd J.A."/>
            <person name="Deng Y."/>
            <person name="Parks D.H."/>
            <person name="Jiang X."/>
            <person name="Yin X."/>
            <person name="Woodcroft B.J."/>
            <person name="Tyson G.W."/>
            <person name="Hugenholtz P."/>
            <person name="Polz M.F."/>
            <person name="Zhang T."/>
        </authorList>
    </citation>
    <scope>NUCLEOTIDE SEQUENCE</scope>
    <source>
        <strain evidence="2">HKST-UBA02</strain>
    </source>
</reference>
<dbReference type="Pfam" id="PF04167">
    <property type="entry name" value="DUF402"/>
    <property type="match status" value="1"/>
</dbReference>
<dbReference type="Gene3D" id="2.40.380.10">
    <property type="entry name" value="FomD-like"/>
    <property type="match status" value="1"/>
</dbReference>
<dbReference type="Proteomes" id="UP000739538">
    <property type="component" value="Unassembled WGS sequence"/>
</dbReference>
<reference evidence="2" key="1">
    <citation type="submission" date="2020-04" db="EMBL/GenBank/DDBJ databases">
        <authorList>
            <person name="Zhang T."/>
        </authorList>
    </citation>
    <scope>NUCLEOTIDE SEQUENCE</scope>
    <source>
        <strain evidence="2">HKST-UBA02</strain>
    </source>
</reference>
<sequence length="222" mass="25614">MSHLWKPGSVVTVTGTVRDRIWFAEPMTIVRDSGELTVLYVGPGAEYLMPDRLLELPPADRHSPRTWSIRESGEWTLVRRAWTSTHMLTFLYPDTFLAIRMLFQAETWTHLCWYINFQRPYQRTPIGFETLDLALDCVVPADDPGTYIVKDEEQFRAGVRLGHITSTDVAGIEAARRSLPAKLTEWPREPFLSDWTQWRPDGDWPAQVVDASLETRVDPNRQ</sequence>
<proteinExistence type="predicted"/>
<protein>
    <submittedName>
        <fullName evidence="2">DUF402 domain-containing protein</fullName>
    </submittedName>
</protein>
<feature type="domain" description="DUF402" evidence="1">
    <location>
        <begin position="70"/>
        <end position="181"/>
    </location>
</feature>